<evidence type="ECO:0000256" key="4">
    <source>
        <dbReference type="ARBA" id="ARBA00022692"/>
    </source>
</evidence>
<dbReference type="GO" id="GO:0016051">
    <property type="term" value="P:carbohydrate biosynthetic process"/>
    <property type="evidence" value="ECO:0007669"/>
    <property type="project" value="InterPro"/>
</dbReference>
<protein>
    <recommendedName>
        <fullName evidence="11">Carbohydrate sulfotransferase</fullName>
        <ecNumber evidence="11">2.8.2.-</ecNumber>
    </recommendedName>
</protein>
<dbReference type="EC" id="2.8.2.-" evidence="11"/>
<evidence type="ECO:0000256" key="12">
    <source>
        <dbReference type="SAM" id="SignalP"/>
    </source>
</evidence>
<dbReference type="GO" id="GO:0050655">
    <property type="term" value="P:dermatan sulfate proteoglycan metabolic process"/>
    <property type="evidence" value="ECO:0007669"/>
    <property type="project" value="TreeGrafter"/>
</dbReference>
<evidence type="ECO:0000256" key="2">
    <source>
        <dbReference type="ARBA" id="ARBA00006339"/>
    </source>
</evidence>
<evidence type="ECO:0000313" key="13">
    <source>
        <dbReference type="EMBL" id="KYO43497.1"/>
    </source>
</evidence>
<keyword evidence="3 11" id="KW-0808">Transferase</keyword>
<dbReference type="Proteomes" id="UP000050525">
    <property type="component" value="Unassembled WGS sequence"/>
</dbReference>
<keyword evidence="7 11" id="KW-0333">Golgi apparatus</keyword>
<accession>A0A151P352</accession>
<evidence type="ECO:0000256" key="5">
    <source>
        <dbReference type="ARBA" id="ARBA00022968"/>
    </source>
</evidence>
<comment type="caution">
    <text evidence="13">The sequence shown here is derived from an EMBL/GenBank/DDBJ whole genome shotgun (WGS) entry which is preliminary data.</text>
</comment>
<organism evidence="13 14">
    <name type="scientific">Alligator mississippiensis</name>
    <name type="common">American alligator</name>
    <dbReference type="NCBI Taxonomy" id="8496"/>
    <lineage>
        <taxon>Eukaryota</taxon>
        <taxon>Metazoa</taxon>
        <taxon>Chordata</taxon>
        <taxon>Craniata</taxon>
        <taxon>Vertebrata</taxon>
        <taxon>Euteleostomi</taxon>
        <taxon>Archelosauria</taxon>
        <taxon>Archosauria</taxon>
        <taxon>Crocodylia</taxon>
        <taxon>Alligatoridae</taxon>
        <taxon>Alligatorinae</taxon>
        <taxon>Alligator</taxon>
    </lineage>
</organism>
<evidence type="ECO:0000256" key="8">
    <source>
        <dbReference type="ARBA" id="ARBA00023136"/>
    </source>
</evidence>
<feature type="signal peptide" evidence="12">
    <location>
        <begin position="1"/>
        <end position="21"/>
    </location>
</feature>
<dbReference type="InterPro" id="IPR018011">
    <property type="entry name" value="Carb_sulfotrans_8-10"/>
</dbReference>
<dbReference type="Pfam" id="PF03567">
    <property type="entry name" value="Sulfotransfer_2"/>
    <property type="match status" value="1"/>
</dbReference>
<gene>
    <name evidence="13" type="ORF">Y1Q_0013544</name>
</gene>
<dbReference type="InterPro" id="IPR005331">
    <property type="entry name" value="Sulfotransferase"/>
</dbReference>
<dbReference type="PANTHER" id="PTHR12137">
    <property type="entry name" value="CARBOHYDRATE SULFOTRANSFERASE"/>
    <property type="match status" value="1"/>
</dbReference>
<sequence length="302" mass="35827">MRFYLRLIVLALLVFSLVVWRQLLRSQPHHRGDDPVTEVKDDFPLTFDTFLHVQQLRKKRLRSFCSSTNRVAKLLSNQQEATRVLSRIRLNTQLDFLYCQVPAIGLEGWEWLLQMLEEKANVTVPVLVPHHQQRGKEKQLSKYDLTAIEAMLRSYTKVLFIRDPFQRLISAYTKRMTNGQTFSEFTQSILDGGLRNASIEWRPLVSLCRPCLIQYDYVIMFGFLSHEVHHLFYHAGLPQDIHFPEFTDSQIRWTYSWLSEQLFSELSLTQRRRLSYFYRWDFDAFQFSTSLLRDFPSSSSNQ</sequence>
<keyword evidence="5 11" id="KW-0735">Signal-anchor</keyword>
<keyword evidence="6" id="KW-1133">Transmembrane helix</keyword>
<keyword evidence="12" id="KW-0732">Signal</keyword>
<dbReference type="GO" id="GO:0000139">
    <property type="term" value="C:Golgi membrane"/>
    <property type="evidence" value="ECO:0007669"/>
    <property type="project" value="UniProtKB-SubCell"/>
</dbReference>
<dbReference type="EMBL" id="AKHW03001146">
    <property type="protein sequence ID" value="KYO43497.1"/>
    <property type="molecule type" value="Genomic_DNA"/>
</dbReference>
<dbReference type="GO" id="GO:0008146">
    <property type="term" value="F:sulfotransferase activity"/>
    <property type="evidence" value="ECO:0007669"/>
    <property type="project" value="InterPro"/>
</dbReference>
<comment type="similarity">
    <text evidence="2 11">Belongs to the sulfotransferase 2 family.</text>
</comment>
<feature type="chain" id="PRO_5007586626" description="Carbohydrate sulfotransferase" evidence="12">
    <location>
        <begin position="22"/>
        <end position="302"/>
    </location>
</feature>
<dbReference type="PANTHER" id="PTHR12137:SF64">
    <property type="entry name" value="CARBOHYDRATE SULFOTRANSFERASE"/>
    <property type="match status" value="1"/>
</dbReference>
<evidence type="ECO:0000256" key="1">
    <source>
        <dbReference type="ARBA" id="ARBA00004323"/>
    </source>
</evidence>
<evidence type="ECO:0000256" key="7">
    <source>
        <dbReference type="ARBA" id="ARBA00023034"/>
    </source>
</evidence>
<keyword evidence="4" id="KW-0812">Transmembrane</keyword>
<evidence type="ECO:0000256" key="11">
    <source>
        <dbReference type="RuleBase" id="RU364020"/>
    </source>
</evidence>
<evidence type="ECO:0000256" key="6">
    <source>
        <dbReference type="ARBA" id="ARBA00022989"/>
    </source>
</evidence>
<comment type="subcellular location">
    <subcellularLocation>
        <location evidence="1 11">Golgi apparatus membrane</location>
        <topology evidence="1 11">Single-pass type II membrane protein</topology>
    </subcellularLocation>
</comment>
<reference evidence="13 14" key="1">
    <citation type="journal article" date="2012" name="Genome Biol.">
        <title>Sequencing three crocodilian genomes to illuminate the evolution of archosaurs and amniotes.</title>
        <authorList>
            <person name="St John J.A."/>
            <person name="Braun E.L."/>
            <person name="Isberg S.R."/>
            <person name="Miles L.G."/>
            <person name="Chong A.Y."/>
            <person name="Gongora J."/>
            <person name="Dalzell P."/>
            <person name="Moran C."/>
            <person name="Bed'hom B."/>
            <person name="Abzhanov A."/>
            <person name="Burgess S.C."/>
            <person name="Cooksey A.M."/>
            <person name="Castoe T.A."/>
            <person name="Crawford N.G."/>
            <person name="Densmore L.D."/>
            <person name="Drew J.C."/>
            <person name="Edwards S.V."/>
            <person name="Faircloth B.C."/>
            <person name="Fujita M.K."/>
            <person name="Greenwold M.J."/>
            <person name="Hoffmann F.G."/>
            <person name="Howard J.M."/>
            <person name="Iguchi T."/>
            <person name="Janes D.E."/>
            <person name="Khan S.Y."/>
            <person name="Kohno S."/>
            <person name="de Koning A.J."/>
            <person name="Lance S.L."/>
            <person name="McCarthy F.M."/>
            <person name="McCormack J.E."/>
            <person name="Merchant M.E."/>
            <person name="Peterson D.G."/>
            <person name="Pollock D.D."/>
            <person name="Pourmand N."/>
            <person name="Raney B.J."/>
            <person name="Roessler K.A."/>
            <person name="Sanford J.R."/>
            <person name="Sawyer R.H."/>
            <person name="Schmidt C.J."/>
            <person name="Triplett E.W."/>
            <person name="Tuberville T.D."/>
            <person name="Venegas-Anaya M."/>
            <person name="Howard J.T."/>
            <person name="Jarvis E.D."/>
            <person name="Guillette L.J.Jr."/>
            <person name="Glenn T.C."/>
            <person name="Green R.E."/>
            <person name="Ray D.A."/>
        </authorList>
    </citation>
    <scope>NUCLEOTIDE SEQUENCE [LARGE SCALE GENOMIC DNA]</scope>
    <source>
        <strain evidence="13">KSC_2009_1</strain>
    </source>
</reference>
<evidence type="ECO:0000313" key="14">
    <source>
        <dbReference type="Proteomes" id="UP000050525"/>
    </source>
</evidence>
<keyword evidence="8" id="KW-0472">Membrane</keyword>
<dbReference type="STRING" id="8496.A0A151P352"/>
<name>A0A151P352_ALLMI</name>
<proteinExistence type="inferred from homology"/>
<evidence type="ECO:0000256" key="9">
    <source>
        <dbReference type="ARBA" id="ARBA00023180"/>
    </source>
</evidence>
<dbReference type="AlphaFoldDB" id="A0A151P352"/>
<evidence type="ECO:0000256" key="3">
    <source>
        <dbReference type="ARBA" id="ARBA00022679"/>
    </source>
</evidence>
<evidence type="ECO:0000256" key="10">
    <source>
        <dbReference type="ARBA" id="ARBA00023277"/>
    </source>
</evidence>
<keyword evidence="14" id="KW-1185">Reference proteome</keyword>
<keyword evidence="9 11" id="KW-0325">Glycoprotein</keyword>
<keyword evidence="10 11" id="KW-0119">Carbohydrate metabolism</keyword>